<reference evidence="6" key="2">
    <citation type="submission" date="2025-04" db="UniProtKB">
        <authorList>
            <consortium name="RefSeq"/>
        </authorList>
    </citation>
    <scope>IDENTIFICATION</scope>
    <source>
        <tissue evidence="6">Whole body</tissue>
    </source>
</reference>
<reference evidence="4" key="1">
    <citation type="submission" date="2018-04" db="EMBL/GenBank/DDBJ databases">
        <title>Transcriptome assembly of Sipha flava.</title>
        <authorList>
            <person name="Scully E.D."/>
            <person name="Geib S.M."/>
            <person name="Palmer N.A."/>
            <person name="Koch K."/>
            <person name="Bradshaw J."/>
            <person name="Heng-Moss T."/>
            <person name="Sarath G."/>
        </authorList>
    </citation>
    <scope>NUCLEOTIDE SEQUENCE</scope>
</reference>
<accession>A0A2S2QGB6</accession>
<dbReference type="InterPro" id="IPR002347">
    <property type="entry name" value="SDR_fam"/>
</dbReference>
<dbReference type="RefSeq" id="XP_025406205.1">
    <property type="nucleotide sequence ID" value="XM_025550420.1"/>
</dbReference>
<evidence type="ECO:0000313" key="4">
    <source>
        <dbReference type="EMBL" id="MBY76733.1"/>
    </source>
</evidence>
<proteinExistence type="inferred from homology"/>
<dbReference type="Gene3D" id="3.40.50.720">
    <property type="entry name" value="NAD(P)-binding Rossmann-like Domain"/>
    <property type="match status" value="1"/>
</dbReference>
<evidence type="ECO:0000256" key="2">
    <source>
        <dbReference type="ARBA" id="ARBA00023002"/>
    </source>
</evidence>
<dbReference type="AlphaFoldDB" id="A0A2S2QGB6"/>
<name>A0A2S2QGB6_9HEMI</name>
<dbReference type="PRINTS" id="PR00081">
    <property type="entry name" value="GDHRDH"/>
</dbReference>
<dbReference type="Proteomes" id="UP000694846">
    <property type="component" value="Unplaced"/>
</dbReference>
<dbReference type="FunFam" id="3.40.50.720:FF:000047">
    <property type="entry name" value="NADP-dependent L-serine/L-allo-threonine dehydrogenase"/>
    <property type="match status" value="1"/>
</dbReference>
<evidence type="ECO:0000256" key="3">
    <source>
        <dbReference type="RuleBase" id="RU000363"/>
    </source>
</evidence>
<evidence type="ECO:0000313" key="5">
    <source>
        <dbReference type="Proteomes" id="UP000694846"/>
    </source>
</evidence>
<comment type="similarity">
    <text evidence="1 3">Belongs to the short-chain dehydrogenases/reductases (SDR) family.</text>
</comment>
<dbReference type="PANTHER" id="PTHR43115">
    <property type="entry name" value="DEHYDROGENASE/REDUCTASE SDR FAMILY MEMBER 11"/>
    <property type="match status" value="1"/>
</dbReference>
<dbReference type="EMBL" id="GGMS01007530">
    <property type="protein sequence ID" value="MBY76733.1"/>
    <property type="molecule type" value="Transcribed_RNA"/>
</dbReference>
<dbReference type="PRINTS" id="PR00080">
    <property type="entry name" value="SDRFAMILY"/>
</dbReference>
<organism evidence="4">
    <name type="scientific">Sipha flava</name>
    <name type="common">yellow sugarcane aphid</name>
    <dbReference type="NCBI Taxonomy" id="143950"/>
    <lineage>
        <taxon>Eukaryota</taxon>
        <taxon>Metazoa</taxon>
        <taxon>Ecdysozoa</taxon>
        <taxon>Arthropoda</taxon>
        <taxon>Hexapoda</taxon>
        <taxon>Insecta</taxon>
        <taxon>Pterygota</taxon>
        <taxon>Neoptera</taxon>
        <taxon>Paraneoptera</taxon>
        <taxon>Hemiptera</taxon>
        <taxon>Sternorrhyncha</taxon>
        <taxon>Aphidomorpha</taxon>
        <taxon>Aphidoidea</taxon>
        <taxon>Aphididae</taxon>
        <taxon>Sipha</taxon>
    </lineage>
</organism>
<gene>
    <name evidence="4" type="primary">Dhrs11_3</name>
    <name evidence="6" type="synonym">LOC112680352</name>
    <name evidence="4" type="ORF">g.43309</name>
</gene>
<protein>
    <submittedName>
        <fullName evidence="4">Dehydrogenase/reductase SDR family member 11</fullName>
    </submittedName>
    <submittedName>
        <fullName evidence="6">Farnesol dehydrogenase-like</fullName>
    </submittedName>
</protein>
<dbReference type="PANTHER" id="PTHR43115:SF4">
    <property type="entry name" value="DEHYDROGENASE_REDUCTASE SDR FAMILY MEMBER 11"/>
    <property type="match status" value="1"/>
</dbReference>
<evidence type="ECO:0000313" key="6">
    <source>
        <dbReference type="RefSeq" id="XP_025406205.1"/>
    </source>
</evidence>
<dbReference type="Pfam" id="PF00106">
    <property type="entry name" value="adh_short"/>
    <property type="match status" value="1"/>
</dbReference>
<dbReference type="GO" id="GO:0016616">
    <property type="term" value="F:oxidoreductase activity, acting on the CH-OH group of donors, NAD or NADP as acceptor"/>
    <property type="evidence" value="ECO:0007669"/>
    <property type="project" value="UniProtKB-ARBA"/>
</dbReference>
<dbReference type="InterPro" id="IPR036291">
    <property type="entry name" value="NAD(P)-bd_dom_sf"/>
</dbReference>
<keyword evidence="5" id="KW-1185">Reference proteome</keyword>
<dbReference type="SUPFAM" id="SSF51735">
    <property type="entry name" value="NAD(P)-binding Rossmann-fold domains"/>
    <property type="match status" value="1"/>
</dbReference>
<evidence type="ECO:0000256" key="1">
    <source>
        <dbReference type="ARBA" id="ARBA00006484"/>
    </source>
</evidence>
<dbReference type="OrthoDB" id="1933717at2759"/>
<sequence length="257" mass="28240">MDHLRGNVAVVTGSSAGIGEALAIKLVKAGLIVVGIARRIHRLQVLQKKMEDNNFSGQFHPLECDLTNENDIFKAFKWIDENIGGIHFLINNAGIVRFSPILSGCSNDWKEIIDCNVLAPTICSREAYRLMKKYKITRGHIIQINSLTGHSYSVNPGNKMYNASKQALRVLTEGLRHELAAAGDDHIKASSISPGFVDTEIFEAAKIPHVKLNSSVTLSSEEMADMIVFVMSTGSNILIAEMIVLSQGRTIQTYKTS</sequence>
<keyword evidence="2" id="KW-0560">Oxidoreductase</keyword>